<comment type="caution">
    <text evidence="2">The sequence shown here is derived from an EMBL/GenBank/DDBJ whole genome shotgun (WGS) entry which is preliminary data.</text>
</comment>
<keyword evidence="1" id="KW-0812">Transmembrane</keyword>
<feature type="transmembrane region" description="Helical" evidence="1">
    <location>
        <begin position="126"/>
        <end position="147"/>
    </location>
</feature>
<feature type="transmembrane region" description="Helical" evidence="1">
    <location>
        <begin position="168"/>
        <end position="193"/>
    </location>
</feature>
<organism evidence="2 3">
    <name type="scientific">Bifidobacterium margollesii</name>
    <dbReference type="NCBI Taxonomy" id="2020964"/>
    <lineage>
        <taxon>Bacteria</taxon>
        <taxon>Bacillati</taxon>
        <taxon>Actinomycetota</taxon>
        <taxon>Actinomycetes</taxon>
        <taxon>Bifidobacteriales</taxon>
        <taxon>Bifidobacteriaceae</taxon>
        <taxon>Bifidobacterium</taxon>
    </lineage>
</organism>
<dbReference type="EMBL" id="NMWU01000035">
    <property type="protein sequence ID" value="PLS30322.1"/>
    <property type="molecule type" value="Genomic_DNA"/>
</dbReference>
<feature type="transmembrane region" description="Helical" evidence="1">
    <location>
        <begin position="230"/>
        <end position="250"/>
    </location>
</feature>
<protein>
    <submittedName>
        <fullName evidence="2">Uncharacterized protein</fullName>
    </submittedName>
</protein>
<keyword evidence="1" id="KW-0472">Membrane</keyword>
<proteinExistence type="predicted"/>
<evidence type="ECO:0000256" key="1">
    <source>
        <dbReference type="SAM" id="Phobius"/>
    </source>
</evidence>
<keyword evidence="3" id="KW-1185">Reference proteome</keyword>
<sequence>MNTNDMNTNDMNTNDMADDSKESQALEAKLMSLADDAAGMRFDASPDRRRIRLIVERGLPSRTRLIDLLADVTGTLSWRNVLFGLWDCMLLAAMVSLVAWGGVFGLASGGFSPIVDAEVDWRSRMLYVPTFIISPLMYGLVNLLTVWKEREARMDQLLRTYRWPSRRLRAMRMMAFSLISAAGTVLFAATVSLQSPLRVSFPTLLGVSFSSLFLFATGQLLADLRLPSPLSLMPMPALWAASSIAMALFRVSAEPLLARLPATLTLCVSALFAMIYLSMLRRYCDERPMELAPRVALATVQSRPASV</sequence>
<gene>
    <name evidence="2" type="ORF">Uis1B_1809</name>
</gene>
<reference evidence="2 3" key="1">
    <citation type="submission" date="2017-07" db="EMBL/GenBank/DDBJ databases">
        <title>Bifidobacterium novel species.</title>
        <authorList>
            <person name="Lugli G.A."/>
            <person name="Milani C."/>
            <person name="Duranti S."/>
            <person name="Mangifesta M."/>
        </authorList>
    </citation>
    <scope>NUCLEOTIDE SEQUENCE [LARGE SCALE GENOMIC DNA]</scope>
    <source>
        <strain evidence="3">Uis1B</strain>
    </source>
</reference>
<feature type="transmembrane region" description="Helical" evidence="1">
    <location>
        <begin position="85"/>
        <end position="106"/>
    </location>
</feature>
<dbReference type="AlphaFoldDB" id="A0A2N5J7Y1"/>
<evidence type="ECO:0000313" key="3">
    <source>
        <dbReference type="Proteomes" id="UP000235050"/>
    </source>
</evidence>
<dbReference type="Proteomes" id="UP000235050">
    <property type="component" value="Unassembled WGS sequence"/>
</dbReference>
<evidence type="ECO:0000313" key="2">
    <source>
        <dbReference type="EMBL" id="PLS30322.1"/>
    </source>
</evidence>
<name>A0A2N5J7Y1_9BIFI</name>
<dbReference type="RefSeq" id="WP_165782829.1">
    <property type="nucleotide sequence ID" value="NZ_NMWU01000035.1"/>
</dbReference>
<feature type="transmembrane region" description="Helical" evidence="1">
    <location>
        <begin position="256"/>
        <end position="277"/>
    </location>
</feature>
<feature type="transmembrane region" description="Helical" evidence="1">
    <location>
        <begin position="199"/>
        <end position="218"/>
    </location>
</feature>
<keyword evidence="1" id="KW-1133">Transmembrane helix</keyword>
<accession>A0A2N5J7Y1</accession>